<name>A0A9P0HI97_NEZVI</name>
<proteinExistence type="predicted"/>
<dbReference type="Proteomes" id="UP001152798">
    <property type="component" value="Chromosome 5"/>
</dbReference>
<accession>A0A9P0HI97</accession>
<reference evidence="1" key="1">
    <citation type="submission" date="2022-01" db="EMBL/GenBank/DDBJ databases">
        <authorList>
            <person name="King R."/>
        </authorList>
    </citation>
    <scope>NUCLEOTIDE SEQUENCE</scope>
</reference>
<evidence type="ECO:0000313" key="2">
    <source>
        <dbReference type="Proteomes" id="UP001152798"/>
    </source>
</evidence>
<keyword evidence="2" id="KW-1185">Reference proteome</keyword>
<dbReference type="OrthoDB" id="10563582at2759"/>
<dbReference type="AlphaFoldDB" id="A0A9P0HI97"/>
<dbReference type="EMBL" id="OV725081">
    <property type="protein sequence ID" value="CAH1402277.1"/>
    <property type="molecule type" value="Genomic_DNA"/>
</dbReference>
<evidence type="ECO:0000313" key="1">
    <source>
        <dbReference type="EMBL" id="CAH1402277.1"/>
    </source>
</evidence>
<organism evidence="1 2">
    <name type="scientific">Nezara viridula</name>
    <name type="common">Southern green stink bug</name>
    <name type="synonym">Cimex viridulus</name>
    <dbReference type="NCBI Taxonomy" id="85310"/>
    <lineage>
        <taxon>Eukaryota</taxon>
        <taxon>Metazoa</taxon>
        <taxon>Ecdysozoa</taxon>
        <taxon>Arthropoda</taxon>
        <taxon>Hexapoda</taxon>
        <taxon>Insecta</taxon>
        <taxon>Pterygota</taxon>
        <taxon>Neoptera</taxon>
        <taxon>Paraneoptera</taxon>
        <taxon>Hemiptera</taxon>
        <taxon>Heteroptera</taxon>
        <taxon>Panheteroptera</taxon>
        <taxon>Pentatomomorpha</taxon>
        <taxon>Pentatomoidea</taxon>
        <taxon>Pentatomidae</taxon>
        <taxon>Pentatominae</taxon>
        <taxon>Nezara</taxon>
    </lineage>
</organism>
<protein>
    <submittedName>
        <fullName evidence="1">Uncharacterized protein</fullName>
    </submittedName>
</protein>
<gene>
    <name evidence="1" type="ORF">NEZAVI_LOCUS11138</name>
</gene>
<sequence length="281" mass="31202">MGSSVRSMSHMIKSDLMYISKNDRKKANHFPKNNQSGPMQIAPWPLHQCLLFQEWFLILANGLLACKARQRQQPFDDKRSTIFIKSLFGGSRKGDKGNLLNLYQVLTTFPKTDAELIDGRTNLGRSEIPEESHIGRWGSRAGNGVNFANPPVLKTADGLYLTVMRRTICLSGLASTAEVLTPRGQQGYSLSLRAENLILQYNSIYTPIIDNPIIVCLRHGRYPIALPWLVEVAEDSRGRWLEVPGTADKGRDIRVTGLGHCAPVPRGISTSPVSHRVLSAV</sequence>